<dbReference type="Pfam" id="PF02653">
    <property type="entry name" value="BPD_transp_2"/>
    <property type="match status" value="1"/>
</dbReference>
<keyword evidence="4 6" id="KW-1133">Transmembrane helix</keyword>
<keyword evidence="2" id="KW-1003">Cell membrane</keyword>
<evidence type="ECO:0000313" key="7">
    <source>
        <dbReference type="EMBL" id="SFN81025.1"/>
    </source>
</evidence>
<evidence type="ECO:0000256" key="1">
    <source>
        <dbReference type="ARBA" id="ARBA00004651"/>
    </source>
</evidence>
<keyword evidence="3 6" id="KW-0812">Transmembrane</keyword>
<dbReference type="OrthoDB" id="9778389at2"/>
<comment type="subcellular location">
    <subcellularLocation>
        <location evidence="1">Cell membrane</location>
        <topology evidence="1">Multi-pass membrane protein</topology>
    </subcellularLocation>
</comment>
<evidence type="ECO:0000256" key="3">
    <source>
        <dbReference type="ARBA" id="ARBA00022692"/>
    </source>
</evidence>
<organism evidence="7 8">
    <name type="scientific">Anaerocolumna aminovalerica</name>
    <dbReference type="NCBI Taxonomy" id="1527"/>
    <lineage>
        <taxon>Bacteria</taxon>
        <taxon>Bacillati</taxon>
        <taxon>Bacillota</taxon>
        <taxon>Clostridia</taxon>
        <taxon>Lachnospirales</taxon>
        <taxon>Lachnospiraceae</taxon>
        <taxon>Anaerocolumna</taxon>
    </lineage>
</organism>
<feature type="transmembrane region" description="Helical" evidence="6">
    <location>
        <begin position="281"/>
        <end position="298"/>
    </location>
</feature>
<evidence type="ECO:0000256" key="2">
    <source>
        <dbReference type="ARBA" id="ARBA00022475"/>
    </source>
</evidence>
<evidence type="ECO:0000313" key="8">
    <source>
        <dbReference type="Proteomes" id="UP000198806"/>
    </source>
</evidence>
<sequence length="310" mass="32962">MNLLLAILGAMSQGLFWAILAFGIYITFRILNFADMTCEGSFATGGSVCALLVAGFNWNPFLSLIVATLAGMAAGAITGLLHTKLKIPSILAGILTMISLYSINLRIMGQSNTPFLRDKSTIITLIKDLLPPAKELGMKDSTLQILVVIVLGVLFSALMIGFLYWFFGTEMGCAIRATGNNEAMVRAQGGNTNKYIIIGLVVSNGLIALSGALVAQSQGYADVTMGVGAIVIGLASIIIGEVIFHKKISFAHKLIAIIVGSIIYRIIIALVLHIGLDTSDLKLLTAVVVAIALSIPVLRKKKVVVIQEEE</sequence>
<feature type="transmembrane region" description="Helical" evidence="6">
    <location>
        <begin position="90"/>
        <end position="109"/>
    </location>
</feature>
<feature type="transmembrane region" description="Helical" evidence="6">
    <location>
        <begin position="64"/>
        <end position="83"/>
    </location>
</feature>
<keyword evidence="5 6" id="KW-0472">Membrane</keyword>
<feature type="transmembrane region" description="Helical" evidence="6">
    <location>
        <begin position="195"/>
        <end position="217"/>
    </location>
</feature>
<feature type="transmembrane region" description="Helical" evidence="6">
    <location>
        <begin position="145"/>
        <end position="167"/>
    </location>
</feature>
<dbReference type="GO" id="GO:0022857">
    <property type="term" value="F:transmembrane transporter activity"/>
    <property type="evidence" value="ECO:0007669"/>
    <property type="project" value="InterPro"/>
</dbReference>
<proteinExistence type="predicted"/>
<evidence type="ECO:0000256" key="4">
    <source>
        <dbReference type="ARBA" id="ARBA00022989"/>
    </source>
</evidence>
<evidence type="ECO:0000256" key="6">
    <source>
        <dbReference type="SAM" id="Phobius"/>
    </source>
</evidence>
<feature type="transmembrane region" description="Helical" evidence="6">
    <location>
        <begin position="254"/>
        <end position="275"/>
    </location>
</feature>
<reference evidence="7 8" key="1">
    <citation type="submission" date="2016-10" db="EMBL/GenBank/DDBJ databases">
        <authorList>
            <person name="de Groot N.N."/>
        </authorList>
    </citation>
    <scope>NUCLEOTIDE SEQUENCE [LARGE SCALE GENOMIC DNA]</scope>
    <source>
        <strain evidence="7 8">DSM 1283</strain>
    </source>
</reference>
<keyword evidence="8" id="KW-1185">Reference proteome</keyword>
<name>A0A1I5C221_9FIRM</name>
<dbReference type="GO" id="GO:0005886">
    <property type="term" value="C:plasma membrane"/>
    <property type="evidence" value="ECO:0007669"/>
    <property type="project" value="UniProtKB-SubCell"/>
</dbReference>
<dbReference type="CDD" id="cd06574">
    <property type="entry name" value="TM_PBP1_branched-chain-AA_like"/>
    <property type="match status" value="1"/>
</dbReference>
<evidence type="ECO:0000256" key="5">
    <source>
        <dbReference type="ARBA" id="ARBA00023136"/>
    </source>
</evidence>
<dbReference type="PANTHER" id="PTHR32196:SF69">
    <property type="entry name" value="BRANCHED-CHAIN AMINO ACID TRANSPORT SYSTEM, PERMEASE PROTEIN"/>
    <property type="match status" value="1"/>
</dbReference>
<dbReference type="PANTHER" id="PTHR32196">
    <property type="entry name" value="ABC TRANSPORTER PERMEASE PROTEIN YPHD-RELATED-RELATED"/>
    <property type="match status" value="1"/>
</dbReference>
<accession>A0A1I5C221</accession>
<gene>
    <name evidence="7" type="ORF">SAMN04489757_10278</name>
</gene>
<dbReference type="RefSeq" id="WP_091683915.1">
    <property type="nucleotide sequence ID" value="NZ_BAABFM010000017.1"/>
</dbReference>
<feature type="transmembrane region" description="Helical" evidence="6">
    <location>
        <begin position="223"/>
        <end position="242"/>
    </location>
</feature>
<feature type="transmembrane region" description="Helical" evidence="6">
    <location>
        <begin position="6"/>
        <end position="28"/>
    </location>
</feature>
<dbReference type="STRING" id="1527.SAMN04489757_10278"/>
<dbReference type="InterPro" id="IPR001851">
    <property type="entry name" value="ABC_transp_permease"/>
</dbReference>
<dbReference type="Proteomes" id="UP000198806">
    <property type="component" value="Unassembled WGS sequence"/>
</dbReference>
<dbReference type="AlphaFoldDB" id="A0A1I5C221"/>
<protein>
    <submittedName>
        <fullName evidence="7">Putative ABC transport system permease protein</fullName>
    </submittedName>
</protein>
<dbReference type="EMBL" id="FOWD01000002">
    <property type="protein sequence ID" value="SFN81025.1"/>
    <property type="molecule type" value="Genomic_DNA"/>
</dbReference>